<keyword evidence="8" id="KW-1185">Reference proteome</keyword>
<dbReference type="PANTHER" id="PTHR43791">
    <property type="entry name" value="PERMEASE-RELATED"/>
    <property type="match status" value="1"/>
</dbReference>
<feature type="transmembrane region" description="Helical" evidence="6">
    <location>
        <begin position="332"/>
        <end position="352"/>
    </location>
</feature>
<dbReference type="InterPro" id="IPR011701">
    <property type="entry name" value="MFS"/>
</dbReference>
<feature type="transmembrane region" description="Helical" evidence="6">
    <location>
        <begin position="457"/>
        <end position="476"/>
    </location>
</feature>
<name>A0ABR3AX07_PHYBL</name>
<feature type="transmembrane region" description="Helical" evidence="6">
    <location>
        <begin position="390"/>
        <end position="412"/>
    </location>
</feature>
<organism evidence="7 8">
    <name type="scientific">Phycomyces blakesleeanus</name>
    <dbReference type="NCBI Taxonomy" id="4837"/>
    <lineage>
        <taxon>Eukaryota</taxon>
        <taxon>Fungi</taxon>
        <taxon>Fungi incertae sedis</taxon>
        <taxon>Mucoromycota</taxon>
        <taxon>Mucoromycotina</taxon>
        <taxon>Mucoromycetes</taxon>
        <taxon>Mucorales</taxon>
        <taxon>Phycomycetaceae</taxon>
        <taxon>Phycomyces</taxon>
    </lineage>
</organism>
<protein>
    <submittedName>
        <fullName evidence="7">Major facilitator superfamily domain-containing protein</fullName>
    </submittedName>
</protein>
<feature type="transmembrane region" description="Helical" evidence="6">
    <location>
        <begin position="104"/>
        <end position="125"/>
    </location>
</feature>
<reference evidence="7 8" key="1">
    <citation type="submission" date="2024-04" db="EMBL/GenBank/DDBJ databases">
        <title>Symmetric and asymmetric DNA N6-adenine methylation regulates different biological responses in Mucorales.</title>
        <authorList>
            <consortium name="Lawrence Berkeley National Laboratory"/>
            <person name="Lax C."/>
            <person name="Mondo S.J."/>
            <person name="Osorio-Concepcion M."/>
            <person name="Muszewska A."/>
            <person name="Corrochano-Luque M."/>
            <person name="Gutierrez G."/>
            <person name="Riley R."/>
            <person name="Lipzen A."/>
            <person name="Guo J."/>
            <person name="Hundley H."/>
            <person name="Amirebrahimi M."/>
            <person name="Ng V."/>
            <person name="Lorenzo-Gutierrez D."/>
            <person name="Binder U."/>
            <person name="Yang J."/>
            <person name="Song Y."/>
            <person name="Canovas D."/>
            <person name="Navarro E."/>
            <person name="Freitag M."/>
            <person name="Gabaldon T."/>
            <person name="Grigoriev I.V."/>
            <person name="Corrochano L.M."/>
            <person name="Nicolas F.E."/>
            <person name="Garre V."/>
        </authorList>
    </citation>
    <scope>NUCLEOTIDE SEQUENCE [LARGE SCALE GENOMIC DNA]</scope>
    <source>
        <strain evidence="7 8">L51</strain>
    </source>
</reference>
<keyword evidence="4 6" id="KW-1133">Transmembrane helix</keyword>
<evidence type="ECO:0000256" key="4">
    <source>
        <dbReference type="ARBA" id="ARBA00022989"/>
    </source>
</evidence>
<dbReference type="Gene3D" id="1.20.1250.20">
    <property type="entry name" value="MFS general substrate transporter like domains"/>
    <property type="match status" value="1"/>
</dbReference>
<proteinExistence type="predicted"/>
<dbReference type="Pfam" id="PF07690">
    <property type="entry name" value="MFS_1"/>
    <property type="match status" value="1"/>
</dbReference>
<comment type="subcellular location">
    <subcellularLocation>
        <location evidence="1">Membrane</location>
        <topology evidence="1">Multi-pass membrane protein</topology>
    </subcellularLocation>
</comment>
<evidence type="ECO:0000256" key="3">
    <source>
        <dbReference type="ARBA" id="ARBA00022692"/>
    </source>
</evidence>
<evidence type="ECO:0000256" key="5">
    <source>
        <dbReference type="ARBA" id="ARBA00023136"/>
    </source>
</evidence>
<feature type="transmembrane region" description="Helical" evidence="6">
    <location>
        <begin position="300"/>
        <end position="320"/>
    </location>
</feature>
<feature type="transmembrane region" description="Helical" evidence="6">
    <location>
        <begin position="364"/>
        <end position="384"/>
    </location>
</feature>
<evidence type="ECO:0000256" key="6">
    <source>
        <dbReference type="SAM" id="Phobius"/>
    </source>
</evidence>
<dbReference type="Proteomes" id="UP001448207">
    <property type="component" value="Unassembled WGS sequence"/>
</dbReference>
<accession>A0ABR3AX07</accession>
<comment type="caution">
    <text evidence="7">The sequence shown here is derived from an EMBL/GenBank/DDBJ whole genome shotgun (WGS) entry which is preliminary data.</text>
</comment>
<sequence length="518" mass="57997">MSKEQKLQGTVDPPSEKIVLEFKSKNETSETSSETTAIQQIEDVSVEGFSNDLQWTVEEERKVVHKIDFYLFSFLLLTSFVLNLDRTNIANAISDNLAGDLGFGITGINTGTLVYSFVFTVMALGTNAIVKKVGPHIWIPVLMSAWANFQGFIAVRTLIAITEGGFVPASLVYLNRWYKTNELATRLVLFWGVQSLASAFSGLISFGIFRLSGVAGLPGWKWLFIIDGIFTQIVGFVAFFYLPVNACRTAGLIRGKGWFTTRESEIAVTRIIRDDTYKKEQYDVLHWEDVKQSLFDSKMWTHLIITFSGLMPNTPIGTYFPTLIRGFGFPVTTSNLLTVPACFIGLFFSILVAKSAERHGNYSLHALFGCFWSMAGFLALEFLPDDSGRWTFYGVVLFVSSFPVWHGMQIAWMSSNLAPIGKRTIALGAVVGAANLCGVPGSQIYQASDSPRFKTGNWINFGLTTLAAALFIFQYFRYSITNKRRARVWSSMTTEERKIYSETTKHKGSDRLDFKFTL</sequence>
<dbReference type="InterPro" id="IPR036259">
    <property type="entry name" value="MFS_trans_sf"/>
</dbReference>
<keyword evidence="2" id="KW-0813">Transport</keyword>
<keyword evidence="3 6" id="KW-0812">Transmembrane</keyword>
<feature type="transmembrane region" description="Helical" evidence="6">
    <location>
        <begin position="222"/>
        <end position="244"/>
    </location>
</feature>
<dbReference type="SUPFAM" id="SSF103473">
    <property type="entry name" value="MFS general substrate transporter"/>
    <property type="match status" value="1"/>
</dbReference>
<feature type="transmembrane region" description="Helical" evidence="6">
    <location>
        <begin position="159"/>
        <end position="175"/>
    </location>
</feature>
<evidence type="ECO:0000313" key="7">
    <source>
        <dbReference type="EMBL" id="KAL0084466.1"/>
    </source>
</evidence>
<evidence type="ECO:0000256" key="1">
    <source>
        <dbReference type="ARBA" id="ARBA00004141"/>
    </source>
</evidence>
<evidence type="ECO:0000313" key="8">
    <source>
        <dbReference type="Proteomes" id="UP001448207"/>
    </source>
</evidence>
<gene>
    <name evidence="7" type="ORF">J3Q64DRAFT_1641176</name>
</gene>
<feature type="transmembrane region" description="Helical" evidence="6">
    <location>
        <begin position="424"/>
        <end position="445"/>
    </location>
</feature>
<dbReference type="PANTHER" id="PTHR43791:SF36">
    <property type="entry name" value="TRANSPORTER, PUTATIVE (AFU_ORTHOLOGUE AFUA_6G08340)-RELATED"/>
    <property type="match status" value="1"/>
</dbReference>
<dbReference type="EMBL" id="JBCLYO010000012">
    <property type="protein sequence ID" value="KAL0084466.1"/>
    <property type="molecule type" value="Genomic_DNA"/>
</dbReference>
<feature type="transmembrane region" description="Helical" evidence="6">
    <location>
        <begin position="187"/>
        <end position="210"/>
    </location>
</feature>
<keyword evidence="5 6" id="KW-0472">Membrane</keyword>
<evidence type="ECO:0000256" key="2">
    <source>
        <dbReference type="ARBA" id="ARBA00022448"/>
    </source>
</evidence>